<evidence type="ECO:0000256" key="7">
    <source>
        <dbReference type="SAM" id="Phobius"/>
    </source>
</evidence>
<dbReference type="GO" id="GO:0016020">
    <property type="term" value="C:membrane"/>
    <property type="evidence" value="ECO:0007669"/>
    <property type="project" value="UniProtKB-SubCell"/>
</dbReference>
<comment type="catalytic activity">
    <reaction evidence="1">
        <text>ATP + protein L-histidine = ADP + protein N-phospho-L-histidine.</text>
        <dbReference type="EC" id="2.7.13.3"/>
    </reaction>
</comment>
<evidence type="ECO:0000259" key="9">
    <source>
        <dbReference type="PROSITE" id="PS50885"/>
    </source>
</evidence>
<evidence type="ECO:0000256" key="6">
    <source>
        <dbReference type="ARBA" id="ARBA00022777"/>
    </source>
</evidence>
<dbReference type="InterPro" id="IPR036890">
    <property type="entry name" value="HATPase_C_sf"/>
</dbReference>
<dbReference type="Proteomes" id="UP000289841">
    <property type="component" value="Chromosome"/>
</dbReference>
<dbReference type="EC" id="2.7.13.3" evidence="3"/>
<organism evidence="10 11">
    <name type="scientific">Haploplasma axanthum</name>
    <name type="common">Acholeplasma axanthum</name>
    <dbReference type="NCBI Taxonomy" id="29552"/>
    <lineage>
        <taxon>Bacteria</taxon>
        <taxon>Bacillati</taxon>
        <taxon>Mycoplasmatota</taxon>
        <taxon>Mollicutes</taxon>
        <taxon>Acholeplasmatales</taxon>
        <taxon>Acholeplasmataceae</taxon>
        <taxon>Haploplasma</taxon>
    </lineage>
</organism>
<dbReference type="InterPro" id="IPR003594">
    <property type="entry name" value="HATPase_dom"/>
</dbReference>
<feature type="domain" description="Histidine kinase" evidence="8">
    <location>
        <begin position="461"/>
        <end position="568"/>
    </location>
</feature>
<keyword evidence="11" id="KW-1185">Reference proteome</keyword>
<dbReference type="Gene3D" id="3.30.565.10">
    <property type="entry name" value="Histidine kinase-like ATPase, C-terminal domain"/>
    <property type="match status" value="1"/>
</dbReference>
<evidence type="ECO:0000313" key="11">
    <source>
        <dbReference type="Proteomes" id="UP000289841"/>
    </source>
</evidence>
<evidence type="ECO:0000256" key="2">
    <source>
        <dbReference type="ARBA" id="ARBA00004370"/>
    </source>
</evidence>
<name>A0A449BBP2_HAPAX</name>
<dbReference type="InterPro" id="IPR050640">
    <property type="entry name" value="Bact_2-comp_sensor_kinase"/>
</dbReference>
<dbReference type="KEGG" id="aaxa:NCTC10138_00211"/>
<evidence type="ECO:0000256" key="5">
    <source>
        <dbReference type="ARBA" id="ARBA00022679"/>
    </source>
</evidence>
<keyword evidence="6" id="KW-0418">Kinase</keyword>
<gene>
    <name evidence="10" type="primary">ypdA</name>
    <name evidence="10" type="ORF">NCTC10138_00211</name>
</gene>
<dbReference type="PANTHER" id="PTHR34220">
    <property type="entry name" value="SENSOR HISTIDINE KINASE YPDA"/>
    <property type="match status" value="1"/>
</dbReference>
<reference evidence="10 11" key="1">
    <citation type="submission" date="2019-01" db="EMBL/GenBank/DDBJ databases">
        <authorList>
            <consortium name="Pathogen Informatics"/>
        </authorList>
    </citation>
    <scope>NUCLEOTIDE SEQUENCE [LARGE SCALE GENOMIC DNA]</scope>
    <source>
        <strain evidence="10 11">NCTC10138</strain>
    </source>
</reference>
<dbReference type="EMBL" id="LR215048">
    <property type="protein sequence ID" value="VEU79858.1"/>
    <property type="molecule type" value="Genomic_DNA"/>
</dbReference>
<evidence type="ECO:0000256" key="1">
    <source>
        <dbReference type="ARBA" id="ARBA00000085"/>
    </source>
</evidence>
<keyword evidence="7" id="KW-0472">Membrane</keyword>
<dbReference type="Pfam" id="PF06580">
    <property type="entry name" value="His_kinase"/>
    <property type="match status" value="1"/>
</dbReference>
<keyword evidence="5" id="KW-0808">Transferase</keyword>
<proteinExistence type="predicted"/>
<feature type="domain" description="HAMP" evidence="9">
    <location>
        <begin position="299"/>
        <end position="353"/>
    </location>
</feature>
<dbReference type="Gene3D" id="3.30.450.20">
    <property type="entry name" value="PAS domain"/>
    <property type="match status" value="1"/>
</dbReference>
<dbReference type="GO" id="GO:0000155">
    <property type="term" value="F:phosphorelay sensor kinase activity"/>
    <property type="evidence" value="ECO:0007669"/>
    <property type="project" value="InterPro"/>
</dbReference>
<dbReference type="Pfam" id="PF02518">
    <property type="entry name" value="HATPase_c"/>
    <property type="match status" value="1"/>
</dbReference>
<keyword evidence="7" id="KW-0812">Transmembrane</keyword>
<dbReference type="InterPro" id="IPR003660">
    <property type="entry name" value="HAMP_dom"/>
</dbReference>
<feature type="transmembrane region" description="Helical" evidence="7">
    <location>
        <begin position="274"/>
        <end position="297"/>
    </location>
</feature>
<evidence type="ECO:0000256" key="4">
    <source>
        <dbReference type="ARBA" id="ARBA00022553"/>
    </source>
</evidence>
<evidence type="ECO:0000256" key="3">
    <source>
        <dbReference type="ARBA" id="ARBA00012438"/>
    </source>
</evidence>
<dbReference type="InterPro" id="IPR010559">
    <property type="entry name" value="Sig_transdc_His_kin_internal"/>
</dbReference>
<dbReference type="SMART" id="SM00304">
    <property type="entry name" value="HAMP"/>
    <property type="match status" value="1"/>
</dbReference>
<dbReference type="PANTHER" id="PTHR34220:SF7">
    <property type="entry name" value="SENSOR HISTIDINE KINASE YPDA"/>
    <property type="match status" value="1"/>
</dbReference>
<dbReference type="STRING" id="1278311.GCA_000428705_01432"/>
<keyword evidence="4" id="KW-0597">Phosphoprotein</keyword>
<dbReference type="AlphaFoldDB" id="A0A449BBP2"/>
<dbReference type="Gene3D" id="6.10.340.10">
    <property type="match status" value="1"/>
</dbReference>
<feature type="transmembrane region" description="Helical" evidence="7">
    <location>
        <begin position="12"/>
        <end position="33"/>
    </location>
</feature>
<evidence type="ECO:0000259" key="8">
    <source>
        <dbReference type="PROSITE" id="PS50109"/>
    </source>
</evidence>
<dbReference type="InterPro" id="IPR005467">
    <property type="entry name" value="His_kinase_dom"/>
</dbReference>
<comment type="subcellular location">
    <subcellularLocation>
        <location evidence="2">Membrane</location>
    </subcellularLocation>
</comment>
<evidence type="ECO:0000313" key="10">
    <source>
        <dbReference type="EMBL" id="VEU79858.1"/>
    </source>
</evidence>
<dbReference type="CDD" id="cd06225">
    <property type="entry name" value="HAMP"/>
    <property type="match status" value="1"/>
</dbReference>
<dbReference type="SUPFAM" id="SSF55874">
    <property type="entry name" value="ATPase domain of HSP90 chaperone/DNA topoisomerase II/histidine kinase"/>
    <property type="match status" value="1"/>
</dbReference>
<dbReference type="PROSITE" id="PS50885">
    <property type="entry name" value="HAMP"/>
    <property type="match status" value="1"/>
</dbReference>
<accession>A0A449BBP2</accession>
<sequence>MNKVSPKSKPLGFVFTVTFIAMILVLVFGVFMISQLTFTRNTNNIIKIQTEAINEQIIYNFEVYTEDIIRISNQVQALVSNIDINDDQEVTKNLFESINYLDSKYKDIEIYSTLGTLIVSNSKDSEEVVSEQDWFIGAINDKTVHYFSAPKLINDRYLITISKYLSFNKYQDYGVLRMNLDFSTLISLADKSNLGVNGHISILNNNYDYIYTSKKVDSFTETEEKELFKEIIIGKKEVVIEDQAIYFMVNMIGNTPWKIGVFININEIMLIRHYFIVSMMIFSLIFIVISSIIYYSVSKSISKPLNKLKDAMSNVDQIDKLDLTKVEINHPREVEILSNSFNVMIDRIKGLMDSIIKEKEQQRKSELKALQNQINPHFLYNTLDSIVYMVENNENESAAEMIIALSRLFKISISGGRNIISVEDEINHARSYLFIQKIRYKDKFTYEINIDNEDILKLDTMKLILQPLIENALYHGINKINDNGLIIINVGSIDDLIKFEVIDNGYGMTDEKINELYAVLDNDDLSDGVGLKNIYQRLKVYYGTKASLEITSEADEGTKIQILIPAGEVLWKELLKWCY</sequence>
<keyword evidence="7" id="KW-1133">Transmembrane helix</keyword>
<dbReference type="PROSITE" id="PS50109">
    <property type="entry name" value="HIS_KIN"/>
    <property type="match status" value="1"/>
</dbReference>
<dbReference type="Pfam" id="PF00672">
    <property type="entry name" value="HAMP"/>
    <property type="match status" value="1"/>
</dbReference>
<protein>
    <recommendedName>
        <fullName evidence="3">histidine kinase</fullName>
        <ecNumber evidence="3">2.7.13.3</ecNumber>
    </recommendedName>
</protein>
<dbReference type="OrthoDB" id="9809348at2"/>